<dbReference type="Proteomes" id="UP000266841">
    <property type="component" value="Unassembled WGS sequence"/>
</dbReference>
<keyword evidence="2" id="KW-1185">Reference proteome</keyword>
<gene>
    <name evidence="1" type="ORF">THAOC_00180</name>
</gene>
<dbReference type="EMBL" id="AGNL01000186">
    <property type="protein sequence ID" value="EJK77951.1"/>
    <property type="molecule type" value="Genomic_DNA"/>
</dbReference>
<dbReference type="AlphaFoldDB" id="K0TPH8"/>
<reference evidence="1 2" key="1">
    <citation type="journal article" date="2012" name="Genome Biol.">
        <title>Genome and low-iron response of an oceanic diatom adapted to chronic iron limitation.</title>
        <authorList>
            <person name="Lommer M."/>
            <person name="Specht M."/>
            <person name="Roy A.S."/>
            <person name="Kraemer L."/>
            <person name="Andreson R."/>
            <person name="Gutowska M.A."/>
            <person name="Wolf J."/>
            <person name="Bergner S.V."/>
            <person name="Schilhabel M.B."/>
            <person name="Klostermeier U.C."/>
            <person name="Beiko R.G."/>
            <person name="Rosenstiel P."/>
            <person name="Hippler M."/>
            <person name="Laroche J."/>
        </authorList>
    </citation>
    <scope>NUCLEOTIDE SEQUENCE [LARGE SCALE GENOMIC DNA]</scope>
    <source>
        <strain evidence="1 2">CCMP1005</strain>
    </source>
</reference>
<sequence length="317" mass="35748">MRVFLLRTALTRLLRRRAIENSQLRRSDLAKVTGLNVGQPGFPRHNLMRSFNDKTRPVTMSRGVDKPRAPNFSSLVDRTPADLIGILGSHDGGANFLGEEIYWVRNRGVLLGKHKWEAEGGYDEDVATLSEIWDIRWSFRTREGAIRFHEEMLETAKMSGNNGYIDQLDIVRPKSAELASLDDCIEDLTFCKNTPKKRPGPNNERGRAMMAMCPQPYLQQYCAVFVIGTMVIKLYAIEGYNPIQGKLKSSVYFGPDGLLNITARVMKEWLDGERIEYCEDISSAPPSEVMWGDLSRCAKCGSSRGDLKKCSRCSKVS</sequence>
<evidence type="ECO:0000313" key="1">
    <source>
        <dbReference type="EMBL" id="EJK77951.1"/>
    </source>
</evidence>
<proteinExistence type="predicted"/>
<comment type="caution">
    <text evidence="1">The sequence shown here is derived from an EMBL/GenBank/DDBJ whole genome shotgun (WGS) entry which is preliminary data.</text>
</comment>
<evidence type="ECO:0000313" key="2">
    <source>
        <dbReference type="Proteomes" id="UP000266841"/>
    </source>
</evidence>
<name>K0TPH8_THAOC</name>
<organism evidence="1 2">
    <name type="scientific">Thalassiosira oceanica</name>
    <name type="common">Marine diatom</name>
    <dbReference type="NCBI Taxonomy" id="159749"/>
    <lineage>
        <taxon>Eukaryota</taxon>
        <taxon>Sar</taxon>
        <taxon>Stramenopiles</taxon>
        <taxon>Ochrophyta</taxon>
        <taxon>Bacillariophyta</taxon>
        <taxon>Coscinodiscophyceae</taxon>
        <taxon>Thalassiosirophycidae</taxon>
        <taxon>Thalassiosirales</taxon>
        <taxon>Thalassiosiraceae</taxon>
        <taxon>Thalassiosira</taxon>
    </lineage>
</organism>
<protein>
    <submittedName>
        <fullName evidence="1">Uncharacterized protein</fullName>
    </submittedName>
</protein>
<accession>K0TPH8</accession>